<feature type="region of interest" description="Disordered" evidence="1">
    <location>
        <begin position="29"/>
        <end position="106"/>
    </location>
</feature>
<keyword evidence="4" id="KW-1185">Reference proteome</keyword>
<organism evidence="3 4">
    <name type="scientific">Limosilactobacillus pontis</name>
    <dbReference type="NCBI Taxonomy" id="35787"/>
    <lineage>
        <taxon>Bacteria</taxon>
        <taxon>Bacillati</taxon>
        <taxon>Bacillota</taxon>
        <taxon>Bacilli</taxon>
        <taxon>Lactobacillales</taxon>
        <taxon>Lactobacillaceae</taxon>
        <taxon>Limosilactobacillus</taxon>
    </lineage>
</organism>
<feature type="compositionally biased region" description="Basic and acidic residues" evidence="1">
    <location>
        <begin position="147"/>
        <end position="158"/>
    </location>
</feature>
<evidence type="ECO:0000256" key="2">
    <source>
        <dbReference type="SAM" id="SignalP"/>
    </source>
</evidence>
<dbReference type="Proteomes" id="UP001335665">
    <property type="component" value="Unassembled WGS sequence"/>
</dbReference>
<evidence type="ECO:0000313" key="4">
    <source>
        <dbReference type="Proteomes" id="UP001335665"/>
    </source>
</evidence>
<feature type="compositionally biased region" description="Low complexity" evidence="1">
    <location>
        <begin position="86"/>
        <end position="106"/>
    </location>
</feature>
<accession>A0ABU7SVD0</accession>
<proteinExistence type="predicted"/>
<dbReference type="RefSeq" id="WP_331192241.1">
    <property type="nucleotide sequence ID" value="NZ_JAQSEO010000026.1"/>
</dbReference>
<comment type="caution">
    <text evidence="3">The sequence shown here is derived from an EMBL/GenBank/DDBJ whole genome shotgun (WGS) entry which is preliminary data.</text>
</comment>
<keyword evidence="2" id="KW-0732">Signal</keyword>
<name>A0ABU7SVD0_9LACO</name>
<sequence length="184" mass="19387">MKKLNKKVLNSSLVIILALGLGGCAVNSTTTTHQDSARSAKVTKQSSKKSTKTSNKTESSSNKAAATYQSESTAVSHQASTDVNGNTASQQSNTNTTSSSTTSNATTSIVSQNTTNAQRSSAPQAQQEIQLGLGEVASWTDSQGTTHHVDSDGMDRYTTKGSQEVQYQDWSGSLPQNATVNHQN</sequence>
<feature type="compositionally biased region" description="Polar residues" evidence="1">
    <location>
        <begin position="159"/>
        <end position="184"/>
    </location>
</feature>
<feature type="region of interest" description="Disordered" evidence="1">
    <location>
        <begin position="137"/>
        <end position="184"/>
    </location>
</feature>
<feature type="signal peptide" evidence="2">
    <location>
        <begin position="1"/>
        <end position="27"/>
    </location>
</feature>
<evidence type="ECO:0000313" key="3">
    <source>
        <dbReference type="EMBL" id="MEE6701808.1"/>
    </source>
</evidence>
<feature type="compositionally biased region" description="Low complexity" evidence="1">
    <location>
        <begin position="52"/>
        <end position="67"/>
    </location>
</feature>
<dbReference type="EMBL" id="JAQSFA010000027">
    <property type="protein sequence ID" value="MEE6701808.1"/>
    <property type="molecule type" value="Genomic_DNA"/>
</dbReference>
<evidence type="ECO:0000256" key="1">
    <source>
        <dbReference type="SAM" id="MobiDB-lite"/>
    </source>
</evidence>
<evidence type="ECO:0008006" key="5">
    <source>
        <dbReference type="Google" id="ProtNLM"/>
    </source>
</evidence>
<feature type="chain" id="PRO_5046984868" description="Lipoprotein" evidence="2">
    <location>
        <begin position="28"/>
        <end position="184"/>
    </location>
</feature>
<reference evidence="3 4" key="1">
    <citation type="submission" date="2023-02" db="EMBL/GenBank/DDBJ databases">
        <title>The predominant lactic acid bacteria and yeasts involved in the spontaneous fermentation of millet during the production of the traditional porridge Hausa koko in Ghana.</title>
        <authorList>
            <person name="Atter A."/>
            <person name="Diaz M."/>
        </authorList>
    </citation>
    <scope>NUCLEOTIDE SEQUENCE [LARGE SCALE GENOMIC DNA]</scope>
    <source>
        <strain evidence="3 4">FI11552</strain>
    </source>
</reference>
<dbReference type="PROSITE" id="PS51257">
    <property type="entry name" value="PROKAR_LIPOPROTEIN"/>
    <property type="match status" value="1"/>
</dbReference>
<feature type="compositionally biased region" description="Polar residues" evidence="1">
    <location>
        <begin position="68"/>
        <end position="85"/>
    </location>
</feature>
<protein>
    <recommendedName>
        <fullName evidence="5">Lipoprotein</fullName>
    </recommendedName>
</protein>
<gene>
    <name evidence="3" type="ORF">PS396_08500</name>
</gene>